<feature type="domain" description="Outer membrane lipoprotein BamD-like" evidence="5">
    <location>
        <begin position="34"/>
        <end position="231"/>
    </location>
</feature>
<dbReference type="InterPro" id="IPR011990">
    <property type="entry name" value="TPR-like_helical_dom_sf"/>
</dbReference>
<name>C2MA62_9PORP</name>
<dbReference type="OrthoDB" id="9770761at2"/>
<feature type="chain" id="PRO_5002916427" evidence="4">
    <location>
        <begin position="24"/>
        <end position="271"/>
    </location>
</feature>
<feature type="signal peptide" evidence="4">
    <location>
        <begin position="1"/>
        <end position="23"/>
    </location>
</feature>
<evidence type="ECO:0000259" key="5">
    <source>
        <dbReference type="Pfam" id="PF13525"/>
    </source>
</evidence>
<dbReference type="Gene3D" id="1.25.40.10">
    <property type="entry name" value="Tetratricopeptide repeat domain"/>
    <property type="match status" value="1"/>
</dbReference>
<dbReference type="Proteomes" id="UP000003303">
    <property type="component" value="Unassembled WGS sequence"/>
</dbReference>
<dbReference type="InterPro" id="IPR039565">
    <property type="entry name" value="BamD-like"/>
</dbReference>
<keyword evidence="1 4" id="KW-0732">Signal</keyword>
<sequence length="271" mass="31506">MTRQTLLRILVLSCWLLCTSSCAEYMRIQKSKDPTLRYSYAKKYYNEGKYSRVAELMVDVLPHYEGTQEGAQALYIMADALLQNKQESSAAEYFRRLYSKYPQDARAAEARYKTGLALYRIAPDPRLDQSITYSALKELQGFLEAYPQSEHRKEVEQMLFDLQDNLAKKELITADLYYNLGTYIGNNYISAIITARNALKAYPYTKHREDLLFIIVEASYQQAINSVESKKQGRLREVIDAYYNYENAFPNGKHLKRAKTLRDRAQRMIVS</sequence>
<dbReference type="eggNOG" id="COG4105">
    <property type="taxonomic scope" value="Bacteria"/>
</dbReference>
<evidence type="ECO:0000256" key="4">
    <source>
        <dbReference type="SAM" id="SignalP"/>
    </source>
</evidence>
<gene>
    <name evidence="6" type="primary">yfiO</name>
    <name evidence="6" type="ORF">PORUE0001_0012</name>
</gene>
<accession>C2MA62</accession>
<keyword evidence="6" id="KW-0449">Lipoprotein</keyword>
<organism evidence="6 7">
    <name type="scientific">Porphyromonas uenonis 60-3</name>
    <dbReference type="NCBI Taxonomy" id="596327"/>
    <lineage>
        <taxon>Bacteria</taxon>
        <taxon>Pseudomonadati</taxon>
        <taxon>Bacteroidota</taxon>
        <taxon>Bacteroidia</taxon>
        <taxon>Bacteroidales</taxon>
        <taxon>Porphyromonadaceae</taxon>
        <taxon>Porphyromonas</taxon>
    </lineage>
</organism>
<comment type="caution">
    <text evidence="6">The sequence shown here is derived from an EMBL/GenBank/DDBJ whole genome shotgun (WGS) entry which is preliminary data.</text>
</comment>
<keyword evidence="3" id="KW-0998">Cell outer membrane</keyword>
<dbReference type="Pfam" id="PF13525">
    <property type="entry name" value="YfiO"/>
    <property type="match status" value="1"/>
</dbReference>
<evidence type="ECO:0000313" key="6">
    <source>
        <dbReference type="EMBL" id="EEK17387.1"/>
    </source>
</evidence>
<dbReference type="NCBIfam" id="TIGR03302">
    <property type="entry name" value="OM_YfiO"/>
    <property type="match status" value="1"/>
</dbReference>
<reference evidence="6 7" key="1">
    <citation type="submission" date="2009-04" db="EMBL/GenBank/DDBJ databases">
        <authorList>
            <person name="Sebastian Y."/>
            <person name="Madupu R."/>
            <person name="Durkin A.S."/>
            <person name="Torralba M."/>
            <person name="Methe B."/>
            <person name="Sutton G.G."/>
            <person name="Strausberg R.L."/>
            <person name="Nelson K.E."/>
        </authorList>
    </citation>
    <scope>NUCLEOTIDE SEQUENCE [LARGE SCALE GENOMIC DNA]</scope>
    <source>
        <strain evidence="6 7">60-3</strain>
    </source>
</reference>
<proteinExistence type="predicted"/>
<protein>
    <submittedName>
        <fullName evidence="6">Outer membrane assembly lipoprotein YfiO</fullName>
    </submittedName>
</protein>
<dbReference type="EMBL" id="ACLR01000069">
    <property type="protein sequence ID" value="EEK17387.1"/>
    <property type="molecule type" value="Genomic_DNA"/>
</dbReference>
<dbReference type="InterPro" id="IPR017689">
    <property type="entry name" value="BamD"/>
</dbReference>
<evidence type="ECO:0000256" key="1">
    <source>
        <dbReference type="ARBA" id="ARBA00022729"/>
    </source>
</evidence>
<dbReference type="STRING" id="596327.PORUE0001_0012"/>
<dbReference type="AlphaFoldDB" id="C2MA62"/>
<evidence type="ECO:0000256" key="3">
    <source>
        <dbReference type="ARBA" id="ARBA00023237"/>
    </source>
</evidence>
<keyword evidence="7" id="KW-1185">Reference proteome</keyword>
<evidence type="ECO:0000256" key="2">
    <source>
        <dbReference type="ARBA" id="ARBA00023136"/>
    </source>
</evidence>
<dbReference type="RefSeq" id="WP_007364818.1">
    <property type="nucleotide sequence ID" value="NZ_ACLR01000069.1"/>
</dbReference>
<evidence type="ECO:0000313" key="7">
    <source>
        <dbReference type="Proteomes" id="UP000003303"/>
    </source>
</evidence>
<keyword evidence="2" id="KW-0472">Membrane</keyword>
<dbReference type="SUPFAM" id="SSF48452">
    <property type="entry name" value="TPR-like"/>
    <property type="match status" value="1"/>
</dbReference>